<keyword evidence="2" id="KW-1185">Reference proteome</keyword>
<dbReference type="PANTHER" id="PTHR40470:SF1">
    <property type="entry name" value="PHYTANOYL-COA DIOXYGENASE FAMILY PROTEIN (AFU_ORTHOLOGUE AFUA_2G15850)"/>
    <property type="match status" value="1"/>
</dbReference>
<dbReference type="SUPFAM" id="SSF51197">
    <property type="entry name" value="Clavaminate synthase-like"/>
    <property type="match status" value="1"/>
</dbReference>
<dbReference type="AlphaFoldDB" id="A0A642V7K8"/>
<accession>A0A642V7K8</accession>
<dbReference type="VEuPathDB" id="FungiDB:TRICI_002641"/>
<dbReference type="Gene3D" id="2.60.120.620">
    <property type="entry name" value="q2cbj1_9rhob like domain"/>
    <property type="match status" value="1"/>
</dbReference>
<organism evidence="1 2">
    <name type="scientific">Trichomonascus ciferrii</name>
    <dbReference type="NCBI Taxonomy" id="44093"/>
    <lineage>
        <taxon>Eukaryota</taxon>
        <taxon>Fungi</taxon>
        <taxon>Dikarya</taxon>
        <taxon>Ascomycota</taxon>
        <taxon>Saccharomycotina</taxon>
        <taxon>Dipodascomycetes</taxon>
        <taxon>Dipodascales</taxon>
        <taxon>Trichomonascaceae</taxon>
        <taxon>Trichomonascus</taxon>
        <taxon>Trichomonascus ciferrii complex</taxon>
    </lineage>
</organism>
<dbReference type="Pfam" id="PF05721">
    <property type="entry name" value="PhyH"/>
    <property type="match status" value="1"/>
</dbReference>
<gene>
    <name evidence="1" type="ORF">TRICI_002641</name>
</gene>
<dbReference type="PANTHER" id="PTHR40470">
    <property type="entry name" value="PHYTANOYL-COA DIOXYGENASE FAMILY PROTEIN (AFU_ORTHOLOGUE AFUA_2G15850)"/>
    <property type="match status" value="1"/>
</dbReference>
<name>A0A642V7K8_9ASCO</name>
<reference evidence="1" key="1">
    <citation type="journal article" date="2019" name="G3 (Bethesda)">
        <title>Genome Assemblies of Two Rare Opportunistic Yeast Pathogens: Diutina rugosa (syn. Candida rugosa) and Trichomonascus ciferrii (syn. Candida ciferrii).</title>
        <authorList>
            <person name="Mixao V."/>
            <person name="Saus E."/>
            <person name="Hansen A.P."/>
            <person name="Lass-Florl C."/>
            <person name="Gabaldon T."/>
        </authorList>
    </citation>
    <scope>NUCLEOTIDE SEQUENCE</scope>
    <source>
        <strain evidence="1">CBS 4856</strain>
    </source>
</reference>
<sequence>MTVSPETGLSYLDSLKRDGFVRIPNVLNEQQLEELRSAAKRTVQLARDGKYPHLRTLFKQFPPWGTDPSDGIWGVQHLMRPELPDHALFTKSYFDPNVRAVVRELMSTEDEEVTDDDLVMELYNMLIRPDKDFELRWHRDDVSQNATAEEELERLNKPAWHAQWNLPLYEDRSLIVVPGSHARARTEAERNADPFAPELPNMLVVQMNPGDVIFYNNNILHRGVYKADTERMTLHGSIGHKKGGSARARNVLQHGSTWIKDLDLSAIPDDKEREIARNMRDRLLKLGSEHKDVGYSFKDE</sequence>
<dbReference type="EMBL" id="SWFS01000179">
    <property type="protein sequence ID" value="KAA8915284.1"/>
    <property type="molecule type" value="Genomic_DNA"/>
</dbReference>
<protein>
    <recommendedName>
        <fullName evidence="3">Phytanoyl-CoA dioxygenase</fullName>
    </recommendedName>
</protein>
<dbReference type="OrthoDB" id="2106152at2759"/>
<dbReference type="InterPro" id="IPR008775">
    <property type="entry name" value="Phytyl_CoA_dOase-like"/>
</dbReference>
<evidence type="ECO:0008006" key="3">
    <source>
        <dbReference type="Google" id="ProtNLM"/>
    </source>
</evidence>
<proteinExistence type="predicted"/>
<dbReference type="Proteomes" id="UP000761534">
    <property type="component" value="Unassembled WGS sequence"/>
</dbReference>
<comment type="caution">
    <text evidence="1">The sequence shown here is derived from an EMBL/GenBank/DDBJ whole genome shotgun (WGS) entry which is preliminary data.</text>
</comment>
<evidence type="ECO:0000313" key="1">
    <source>
        <dbReference type="EMBL" id="KAA8915284.1"/>
    </source>
</evidence>
<evidence type="ECO:0000313" key="2">
    <source>
        <dbReference type="Proteomes" id="UP000761534"/>
    </source>
</evidence>